<feature type="short sequence motif" description="Histidine triad motif" evidence="2 3">
    <location>
        <begin position="99"/>
        <end position="103"/>
    </location>
</feature>
<dbReference type="SUPFAM" id="SSF54197">
    <property type="entry name" value="HIT-like"/>
    <property type="match status" value="1"/>
</dbReference>
<evidence type="ECO:0000256" key="1">
    <source>
        <dbReference type="PIRSR" id="PIRSR601310-1"/>
    </source>
</evidence>
<organism evidence="5 6">
    <name type="scientific">Negativicoccus succinicivorans</name>
    <dbReference type="NCBI Taxonomy" id="620903"/>
    <lineage>
        <taxon>Bacteria</taxon>
        <taxon>Bacillati</taxon>
        <taxon>Bacillota</taxon>
        <taxon>Negativicutes</taxon>
        <taxon>Veillonellales</taxon>
        <taxon>Veillonellaceae</taxon>
        <taxon>Negativicoccus</taxon>
    </lineage>
</organism>
<dbReference type="EMBL" id="JACHHI010000001">
    <property type="protein sequence ID" value="MBB6477220.1"/>
    <property type="molecule type" value="Genomic_DNA"/>
</dbReference>
<dbReference type="PRINTS" id="PR00332">
    <property type="entry name" value="HISTRIAD"/>
</dbReference>
<dbReference type="InterPro" id="IPR001310">
    <property type="entry name" value="Histidine_triad_HIT"/>
</dbReference>
<dbReference type="RefSeq" id="WP_159821880.1">
    <property type="nucleotide sequence ID" value="NZ_CABWNB010000001.1"/>
</dbReference>
<reference evidence="5 6" key="1">
    <citation type="submission" date="2020-08" db="EMBL/GenBank/DDBJ databases">
        <title>Genomic Encyclopedia of Type Strains, Phase IV (KMG-IV): sequencing the most valuable type-strain genomes for metagenomic binning, comparative biology and taxonomic classification.</title>
        <authorList>
            <person name="Goeker M."/>
        </authorList>
    </citation>
    <scope>NUCLEOTIDE SEQUENCE [LARGE SCALE GENOMIC DNA]</scope>
    <source>
        <strain evidence="5 6">DSM 21255</strain>
    </source>
</reference>
<dbReference type="GO" id="GO:0003824">
    <property type="term" value="F:catalytic activity"/>
    <property type="evidence" value="ECO:0007669"/>
    <property type="project" value="InterPro"/>
</dbReference>
<feature type="domain" description="HIT" evidence="4">
    <location>
        <begin position="5"/>
        <end position="117"/>
    </location>
</feature>
<dbReference type="Pfam" id="PF01230">
    <property type="entry name" value="HIT"/>
    <property type="match status" value="1"/>
</dbReference>
<evidence type="ECO:0000313" key="5">
    <source>
        <dbReference type="EMBL" id="MBB6477220.1"/>
    </source>
</evidence>
<dbReference type="OrthoDB" id="9784774at2"/>
<dbReference type="PROSITE" id="PS51084">
    <property type="entry name" value="HIT_2"/>
    <property type="match status" value="1"/>
</dbReference>
<proteinExistence type="predicted"/>
<accession>A0A841R2A7</accession>
<name>A0A841R2A7_9FIRM</name>
<dbReference type="InterPro" id="IPR011146">
    <property type="entry name" value="HIT-like"/>
</dbReference>
<dbReference type="InterPro" id="IPR036265">
    <property type="entry name" value="HIT-like_sf"/>
</dbReference>
<dbReference type="GeneID" id="93485532"/>
<dbReference type="PANTHER" id="PTHR23089">
    <property type="entry name" value="HISTIDINE TRIAD HIT PROTEIN"/>
    <property type="match status" value="1"/>
</dbReference>
<sequence>MKDCIFCQIANGTIPSSKVFENDDFVAFNDLAPTAPVHVLVVPKQHVQSINQITDAETEDQFAHFFSTVQAVASQLGLAESGYRVVINTGADGGQTVPHFHAHIIGGKALGWPPFAD</sequence>
<gene>
    <name evidence="5" type="ORF">HNR45_000242</name>
</gene>
<dbReference type="CDD" id="cd01276">
    <property type="entry name" value="PKCI_related"/>
    <property type="match status" value="1"/>
</dbReference>
<comment type="caution">
    <text evidence="5">The sequence shown here is derived from an EMBL/GenBank/DDBJ whole genome shotgun (WGS) entry which is preliminary data.</text>
</comment>
<evidence type="ECO:0000256" key="3">
    <source>
        <dbReference type="PROSITE-ProRule" id="PRU00464"/>
    </source>
</evidence>
<protein>
    <submittedName>
        <fullName evidence="5">Histidine triad (HIT) family protein</fullName>
    </submittedName>
</protein>
<evidence type="ECO:0000256" key="2">
    <source>
        <dbReference type="PIRSR" id="PIRSR601310-3"/>
    </source>
</evidence>
<keyword evidence="6" id="KW-1185">Reference proteome</keyword>
<feature type="active site" description="Tele-AMP-histidine intermediate" evidence="1">
    <location>
        <position position="101"/>
    </location>
</feature>
<dbReference type="AlphaFoldDB" id="A0A841R2A7"/>
<dbReference type="Proteomes" id="UP000591941">
    <property type="component" value="Unassembled WGS sequence"/>
</dbReference>
<dbReference type="Gene3D" id="3.30.428.10">
    <property type="entry name" value="HIT-like"/>
    <property type="match status" value="1"/>
</dbReference>
<evidence type="ECO:0000259" key="4">
    <source>
        <dbReference type="PROSITE" id="PS51084"/>
    </source>
</evidence>
<evidence type="ECO:0000313" key="6">
    <source>
        <dbReference type="Proteomes" id="UP000591941"/>
    </source>
</evidence>